<accession>A0A8A1V6B5</accession>
<evidence type="ECO:0000256" key="1">
    <source>
        <dbReference type="ARBA" id="ARBA00004196"/>
    </source>
</evidence>
<dbReference type="PANTHER" id="PTHR32347:SF29">
    <property type="entry name" value="UPF0194 MEMBRANE PROTEIN YBHG"/>
    <property type="match status" value="1"/>
</dbReference>
<dbReference type="InterPro" id="IPR050465">
    <property type="entry name" value="UPF0194_transport"/>
</dbReference>
<name>A0A8A1V6B5_9ZZZZ</name>
<proteinExistence type="predicted"/>
<evidence type="ECO:0000313" key="4">
    <source>
        <dbReference type="EMBL" id="QST87827.1"/>
    </source>
</evidence>
<comment type="subcellular location">
    <subcellularLocation>
        <location evidence="1">Cell envelope</location>
    </subcellularLocation>
</comment>
<dbReference type="AlphaFoldDB" id="A0A8A1V6B5"/>
<feature type="coiled-coil region" evidence="3">
    <location>
        <begin position="130"/>
        <end position="216"/>
    </location>
</feature>
<dbReference type="PANTHER" id="PTHR32347">
    <property type="entry name" value="EFFLUX SYSTEM COMPONENT YKNX-RELATED"/>
    <property type="match status" value="1"/>
</dbReference>
<evidence type="ECO:0000256" key="3">
    <source>
        <dbReference type="SAM" id="Coils"/>
    </source>
</evidence>
<organism evidence="4">
    <name type="scientific">uncultured organism</name>
    <dbReference type="NCBI Taxonomy" id="155900"/>
    <lineage>
        <taxon>unclassified sequences</taxon>
        <taxon>environmental samples</taxon>
    </lineage>
</organism>
<keyword evidence="2 3" id="KW-0175">Coiled coil</keyword>
<evidence type="ECO:0000256" key="2">
    <source>
        <dbReference type="ARBA" id="ARBA00023054"/>
    </source>
</evidence>
<dbReference type="EMBL" id="MW601939">
    <property type="protein sequence ID" value="QST87827.1"/>
    <property type="molecule type" value="Genomic_DNA"/>
</dbReference>
<protein>
    <submittedName>
        <fullName evidence="4">Ampicillin resistance protein</fullName>
    </submittedName>
</protein>
<dbReference type="SMR" id="A0A8A1V6B5"/>
<sequence>MKQWQSNSLAVTIVSAGVCLAWIYSLSQYRFAGIESTPQATTPVGDTMTLTGTLFPVVSIPFNATNLELFVPANSWVQKGQVIGEADTGYSGEAINEARAVSEEESAAVSRAEATLRELDVELIGARAAASLAESELASAESAEREKERELNHRDLLLREQVVGRFDHDAAASDLHSAASARAEAQSRQDAASARVVELERRLSEAQGRLNEAATRSPEANAALRQLEGHAGRVPLLAPANGLIVAPEPVPGLVGIARDATRLCAYARVRHEEIHAVRVGEHVSIAVDGASELTLDAQVSDIAGVPADAPDGTDFLVTFQVQNPSGATFSDMPVRILLQKSVH</sequence>
<dbReference type="Gene3D" id="2.40.30.170">
    <property type="match status" value="1"/>
</dbReference>
<reference evidence="4" key="1">
    <citation type="journal article" name="Antibiotics">
        <title>Novel Soil-Derived Beta-Lactam, Chloramphenicol, Fosfomycin and Trimethoprim Resistance Genes Revealed by Functional Metagenomics.</title>
        <authorList>
            <person name="Willms I.M."/>
            <person name="Grote M."/>
            <person name="Kocatuerk M."/>
            <person name="Singhoff L."/>
            <person name="Kraft A.A."/>
            <person name="Bolz S.H."/>
            <person name="Nacke H."/>
        </authorList>
    </citation>
    <scope>NUCLEOTIDE SEQUENCE</scope>
</reference>